<dbReference type="Gene3D" id="3.30.160.60">
    <property type="entry name" value="Classic Zinc Finger"/>
    <property type="match status" value="5"/>
</dbReference>
<evidence type="ECO:0000256" key="5">
    <source>
        <dbReference type="ARBA" id="ARBA00022723"/>
    </source>
</evidence>
<gene>
    <name evidence="20" type="ORF">MNOR_LOCUS3531</name>
</gene>
<feature type="domain" description="C2H2-type" evidence="19">
    <location>
        <begin position="554"/>
        <end position="582"/>
    </location>
</feature>
<dbReference type="GO" id="GO:0007526">
    <property type="term" value="P:larval somatic muscle development"/>
    <property type="evidence" value="ECO:0007669"/>
    <property type="project" value="UniProtKB-ARBA"/>
</dbReference>
<comment type="function">
    <text evidence="15">Putative transcription factor required for axon growth and guidance in the central and peripheral nervous systems. Repels CNS axons away from the midline by promoting the expression of the midline repellent sli and its receptor robo.</text>
</comment>
<dbReference type="GO" id="GO:0035167">
    <property type="term" value="P:larval lymph gland hemopoiesis"/>
    <property type="evidence" value="ECO:0007669"/>
    <property type="project" value="UniProtKB-ARBA"/>
</dbReference>
<dbReference type="PROSITE" id="PS50097">
    <property type="entry name" value="BTB"/>
    <property type="match status" value="1"/>
</dbReference>
<dbReference type="FunFam" id="3.30.160.60:FF:000624">
    <property type="entry name" value="zinc finger protein 697"/>
    <property type="match status" value="1"/>
</dbReference>
<evidence type="ECO:0000256" key="15">
    <source>
        <dbReference type="ARBA" id="ARBA00037382"/>
    </source>
</evidence>
<keyword evidence="5" id="KW-0479">Metal-binding</keyword>
<dbReference type="InterPro" id="IPR000210">
    <property type="entry name" value="BTB/POZ_dom"/>
</dbReference>
<evidence type="ECO:0000256" key="6">
    <source>
        <dbReference type="ARBA" id="ARBA00022737"/>
    </source>
</evidence>
<evidence type="ECO:0000256" key="16">
    <source>
        <dbReference type="PROSITE-ProRule" id="PRU00042"/>
    </source>
</evidence>
<feature type="compositionally biased region" description="Low complexity" evidence="17">
    <location>
        <begin position="773"/>
        <end position="865"/>
    </location>
</feature>
<dbReference type="GO" id="GO:0045476">
    <property type="term" value="P:nurse cell apoptotic process"/>
    <property type="evidence" value="ECO:0007669"/>
    <property type="project" value="UniProtKB-ARBA"/>
</dbReference>
<feature type="domain" description="C2H2-type" evidence="19">
    <location>
        <begin position="526"/>
        <end position="553"/>
    </location>
</feature>
<accession>A0AAV2PQU2</accession>
<feature type="domain" description="C2H2-type" evidence="19">
    <location>
        <begin position="938"/>
        <end position="962"/>
    </location>
</feature>
<feature type="domain" description="C2H2-type" evidence="19">
    <location>
        <begin position="587"/>
        <end position="609"/>
    </location>
</feature>
<comment type="caution">
    <text evidence="20">The sequence shown here is derived from an EMBL/GenBank/DDBJ whole genome shotgun (WGS) entry which is preliminary data.</text>
</comment>
<dbReference type="PROSITE" id="PS50157">
    <property type="entry name" value="ZINC_FINGER_C2H2_2"/>
    <property type="match status" value="6"/>
</dbReference>
<dbReference type="GO" id="GO:0007464">
    <property type="term" value="P:R3/R4 cell fate commitment"/>
    <property type="evidence" value="ECO:0007669"/>
    <property type="project" value="UniProtKB-ARBA"/>
</dbReference>
<dbReference type="GO" id="GO:0045467">
    <property type="term" value="P:R7 cell development"/>
    <property type="evidence" value="ECO:0007669"/>
    <property type="project" value="UniProtKB-ARBA"/>
</dbReference>
<keyword evidence="14" id="KW-0539">Nucleus</keyword>
<dbReference type="PANTHER" id="PTHR23110">
    <property type="entry name" value="BTB DOMAIN TRANSCRIPTION FACTOR"/>
    <property type="match status" value="1"/>
</dbReference>
<dbReference type="EMBL" id="CAXKWB010001218">
    <property type="protein sequence ID" value="CAL4063676.1"/>
    <property type="molecule type" value="Genomic_DNA"/>
</dbReference>
<dbReference type="Proteomes" id="UP001497623">
    <property type="component" value="Unassembled WGS sequence"/>
</dbReference>
<evidence type="ECO:0000256" key="13">
    <source>
        <dbReference type="ARBA" id="ARBA00023163"/>
    </source>
</evidence>
<feature type="compositionally biased region" description="Low complexity" evidence="17">
    <location>
        <begin position="152"/>
        <end position="172"/>
    </location>
</feature>
<dbReference type="Pfam" id="PF00096">
    <property type="entry name" value="zf-C2H2"/>
    <property type="match status" value="4"/>
</dbReference>
<keyword evidence="13" id="KW-0804">Transcription</keyword>
<dbReference type="InterPro" id="IPR013087">
    <property type="entry name" value="Znf_C2H2_type"/>
</dbReference>
<comment type="subcellular location">
    <subcellularLocation>
        <location evidence="2">Nucleus</location>
    </subcellularLocation>
</comment>
<dbReference type="GO" id="GO:0048598">
    <property type="term" value="P:embryonic morphogenesis"/>
    <property type="evidence" value="ECO:0007669"/>
    <property type="project" value="UniProtKB-ARBA"/>
</dbReference>
<dbReference type="SUPFAM" id="SSF54695">
    <property type="entry name" value="POZ domain"/>
    <property type="match status" value="1"/>
</dbReference>
<dbReference type="FunFam" id="3.30.160.60:FF:000226">
    <property type="entry name" value="Zinc finger protein 236 variant"/>
    <property type="match status" value="1"/>
</dbReference>
<dbReference type="InterPro" id="IPR011333">
    <property type="entry name" value="SKP1/BTB/POZ_sf"/>
</dbReference>
<keyword evidence="9" id="KW-0862">Zinc</keyword>
<keyword evidence="11" id="KW-0805">Transcription regulation</keyword>
<evidence type="ECO:0000256" key="10">
    <source>
        <dbReference type="ARBA" id="ARBA00022902"/>
    </source>
</evidence>
<dbReference type="GO" id="GO:0048813">
    <property type="term" value="P:dendrite morphogenesis"/>
    <property type="evidence" value="ECO:0007669"/>
    <property type="project" value="UniProtKB-ARBA"/>
</dbReference>
<dbReference type="SMART" id="SM00355">
    <property type="entry name" value="ZnF_C2H2"/>
    <property type="match status" value="6"/>
</dbReference>
<dbReference type="PANTHER" id="PTHR23110:SF111">
    <property type="entry name" value="LONGITUDINALS LACKING PROTEIN, ISOFORMS F_I_K_T"/>
    <property type="match status" value="1"/>
</dbReference>
<keyword evidence="12" id="KW-0238">DNA-binding</keyword>
<sequence>MCREDDNIQHALLMMGSEQYCLKWNNHWANLIRVFNSLLQSETFVDVTLACEGRHLKAHRLVLSACSPYFKDLLVAHPDRHPIVILKDVRYSELRTLIEFIYNGEVSVEQQDLAALLCTAKELQIKGLADNRLSGAPPHPPPPYSSHEKKTNSSLSSSINSIPSSLNNNHSSATTTLPVHLSSPAVGAAGVPPPVTTSSSGLVGIGGHNSPRSTANSEDSIRPPPPLTAIPSGLLVSQISHPPPHHTATREGTPPHKRLRLSIGDPPHALVNNNDLPPSAIATAANGHLSAQEIASKHLAVLTWPSGIRIAENIKKEDCSSSDGLFENVSRPSSVPATDQATSAISTTISTTSSTMAATITPVATATLKAQPPSDEGSDSEPASLTIRSPEVILEENERSLGPPSSVGSPSLGGPALGGLPTSALSGALPPGSGLSTQVALLQRAMALGYPPIYPHVPPGLLDQHQHPPHQGANSKDIMELLMKLPGSGLPLSMVPGVAGHLSLQSSGTPPNTNSVGNKVIGSNGVTCHICAMILPSPRHLEEHVRIHEEEKPYKCDQCGQRYKYQSAFQRHQEQNHTAKLPGDKPYRCDVCGQCFKYHKSFAKHRSNHDVLDRIMQTDSQHPGRLIPSESYLQSLLRQSESSNNESEASITLKEEQEPPDEMEEIRRASTSSTPTTTTSFNAALLGAITSQNGDKKVEEGEEGEIAEDQEGDDMGDDDDEENCGKFVYCVRCKSTFRDVTSFEGHCRGSSECSLDTLREISVGGDGAGSVTPASGASSPQASPRLSPSRSSGTPRSPLPASTPTALPSPPAHATTPTGGLPPSSILGGLPPGTTTSGMLPGTSTPPGGLVVSPSGGPPSLLLPSAHSLSSNQQGGEEERPFKCPYCQKGFKGRENLKLHIRTHTGEKPYNCGVCGKAFGGRSDMNRHLRIHTGEKPYPCKVCGKKFARADYLSKHITTHLGIPFAKPVHSLHQSLQNLENMQNLQNLHKLQISKE</sequence>
<dbReference type="GO" id="GO:0003677">
    <property type="term" value="F:DNA binding"/>
    <property type="evidence" value="ECO:0007669"/>
    <property type="project" value="UniProtKB-KW"/>
</dbReference>
<evidence type="ECO:0000256" key="8">
    <source>
        <dbReference type="ARBA" id="ARBA00022782"/>
    </source>
</evidence>
<evidence type="ECO:0000256" key="7">
    <source>
        <dbReference type="ARBA" id="ARBA00022771"/>
    </source>
</evidence>
<dbReference type="CDD" id="cd18315">
    <property type="entry name" value="BTB_POZ_BAB-like"/>
    <property type="match status" value="1"/>
</dbReference>
<dbReference type="InterPro" id="IPR036236">
    <property type="entry name" value="Znf_C2H2_sf"/>
</dbReference>
<organism evidence="20 21">
    <name type="scientific">Meganyctiphanes norvegica</name>
    <name type="common">Northern krill</name>
    <name type="synonym">Thysanopoda norvegica</name>
    <dbReference type="NCBI Taxonomy" id="48144"/>
    <lineage>
        <taxon>Eukaryota</taxon>
        <taxon>Metazoa</taxon>
        <taxon>Ecdysozoa</taxon>
        <taxon>Arthropoda</taxon>
        <taxon>Crustacea</taxon>
        <taxon>Multicrustacea</taxon>
        <taxon>Malacostraca</taxon>
        <taxon>Eumalacostraca</taxon>
        <taxon>Eucarida</taxon>
        <taxon>Euphausiacea</taxon>
        <taxon>Euphausiidae</taxon>
        <taxon>Meganyctiphanes</taxon>
    </lineage>
</organism>
<feature type="domain" description="C2H2-type" evidence="19">
    <location>
        <begin position="882"/>
        <end position="909"/>
    </location>
</feature>
<dbReference type="PROSITE" id="PS00028">
    <property type="entry name" value="ZINC_FINGER_C2H2_1"/>
    <property type="match status" value="6"/>
</dbReference>
<keyword evidence="6" id="KW-0677">Repeat</keyword>
<feature type="domain" description="C2H2-type" evidence="19">
    <location>
        <begin position="910"/>
        <end position="937"/>
    </location>
</feature>
<evidence type="ECO:0000256" key="1">
    <source>
        <dbReference type="ARBA" id="ARBA00003767"/>
    </source>
</evidence>
<feature type="region of interest" description="Disordered" evidence="17">
    <location>
        <begin position="764"/>
        <end position="881"/>
    </location>
</feature>
<dbReference type="SMART" id="SM00225">
    <property type="entry name" value="BTB"/>
    <property type="match status" value="1"/>
</dbReference>
<name>A0AAV2PQU2_MEGNR</name>
<proteinExistence type="inferred from homology"/>
<dbReference type="GO" id="GO:0016199">
    <property type="term" value="P:axon midline choice point recognition"/>
    <property type="evidence" value="ECO:0007669"/>
    <property type="project" value="UniProtKB-ARBA"/>
</dbReference>
<keyword evidence="10" id="KW-0524">Neurogenesis</keyword>
<evidence type="ECO:0000256" key="17">
    <source>
        <dbReference type="SAM" id="MobiDB-lite"/>
    </source>
</evidence>
<dbReference type="GO" id="GO:0006357">
    <property type="term" value="P:regulation of transcription by RNA polymerase II"/>
    <property type="evidence" value="ECO:0007669"/>
    <property type="project" value="TreeGrafter"/>
</dbReference>
<dbReference type="SUPFAM" id="SSF57667">
    <property type="entry name" value="beta-beta-alpha zinc fingers"/>
    <property type="match status" value="3"/>
</dbReference>
<dbReference type="AlphaFoldDB" id="A0AAV2PQU2"/>
<evidence type="ECO:0000259" key="19">
    <source>
        <dbReference type="PROSITE" id="PS50157"/>
    </source>
</evidence>
<evidence type="ECO:0000313" key="20">
    <source>
        <dbReference type="EMBL" id="CAL4063676.1"/>
    </source>
</evidence>
<evidence type="ECO:0000256" key="14">
    <source>
        <dbReference type="ARBA" id="ARBA00023242"/>
    </source>
</evidence>
<evidence type="ECO:0000256" key="3">
    <source>
        <dbReference type="ARBA" id="ARBA00006991"/>
    </source>
</evidence>
<feature type="region of interest" description="Disordered" evidence="17">
    <location>
        <begin position="636"/>
        <end position="678"/>
    </location>
</feature>
<dbReference type="Gene3D" id="3.30.710.10">
    <property type="entry name" value="Potassium Channel Kv1.1, Chain A"/>
    <property type="match status" value="1"/>
</dbReference>
<dbReference type="GO" id="GO:0008270">
    <property type="term" value="F:zinc ion binding"/>
    <property type="evidence" value="ECO:0007669"/>
    <property type="project" value="UniProtKB-KW"/>
</dbReference>
<keyword evidence="4" id="KW-0217">Developmental protein</keyword>
<feature type="domain" description="BTB" evidence="18">
    <location>
        <begin position="45"/>
        <end position="110"/>
    </location>
</feature>
<evidence type="ECO:0000256" key="11">
    <source>
        <dbReference type="ARBA" id="ARBA00023015"/>
    </source>
</evidence>
<feature type="compositionally biased region" description="Acidic residues" evidence="17">
    <location>
        <begin position="700"/>
        <end position="720"/>
    </location>
</feature>
<keyword evidence="8" id="KW-0221">Differentiation</keyword>
<comment type="function">
    <text evidence="1">May be involved in transcriptional regulation.</text>
</comment>
<feature type="compositionally biased region" description="Low complexity" evidence="17">
    <location>
        <begin position="636"/>
        <end position="650"/>
    </location>
</feature>
<dbReference type="GO" id="GO:0008406">
    <property type="term" value="P:gonad development"/>
    <property type="evidence" value="ECO:0007669"/>
    <property type="project" value="UniProtKB-ARBA"/>
</dbReference>
<dbReference type="GO" id="GO:0005634">
    <property type="term" value="C:nucleus"/>
    <property type="evidence" value="ECO:0007669"/>
    <property type="project" value="UniProtKB-SubCell"/>
</dbReference>
<protein>
    <submittedName>
        <fullName evidence="20">Uncharacterized protein</fullName>
    </submittedName>
</protein>
<evidence type="ECO:0000313" key="21">
    <source>
        <dbReference type="Proteomes" id="UP001497623"/>
    </source>
</evidence>
<evidence type="ECO:0000256" key="9">
    <source>
        <dbReference type="ARBA" id="ARBA00022833"/>
    </source>
</evidence>
<dbReference type="Pfam" id="PF00651">
    <property type="entry name" value="BTB"/>
    <property type="match status" value="1"/>
</dbReference>
<dbReference type="FunFam" id="3.30.160.60:FF:002343">
    <property type="entry name" value="Zinc finger protein 33A"/>
    <property type="match status" value="1"/>
</dbReference>
<reference evidence="20 21" key="1">
    <citation type="submission" date="2024-05" db="EMBL/GenBank/DDBJ databases">
        <authorList>
            <person name="Wallberg A."/>
        </authorList>
    </citation>
    <scope>NUCLEOTIDE SEQUENCE [LARGE SCALE GENOMIC DNA]</scope>
</reference>
<feature type="region of interest" description="Disordered" evidence="17">
    <location>
        <begin position="691"/>
        <end position="720"/>
    </location>
</feature>
<evidence type="ECO:0000259" key="18">
    <source>
        <dbReference type="PROSITE" id="PS50097"/>
    </source>
</evidence>
<evidence type="ECO:0000256" key="4">
    <source>
        <dbReference type="ARBA" id="ARBA00022473"/>
    </source>
</evidence>
<evidence type="ECO:0000256" key="2">
    <source>
        <dbReference type="ARBA" id="ARBA00004123"/>
    </source>
</evidence>
<evidence type="ECO:0000256" key="12">
    <source>
        <dbReference type="ARBA" id="ARBA00023125"/>
    </source>
</evidence>
<keyword evidence="21" id="KW-1185">Reference proteome</keyword>
<keyword evidence="7 16" id="KW-0863">Zinc-finger</keyword>
<feature type="region of interest" description="Disordered" evidence="17">
    <location>
        <begin position="130"/>
        <end position="268"/>
    </location>
</feature>
<comment type="similarity">
    <text evidence="3">Belongs to the krueppel C2H2-type zinc-finger protein family.</text>
</comment>
<dbReference type="FunFam" id="3.30.160.60:FF:000100">
    <property type="entry name" value="Zinc finger 45-like"/>
    <property type="match status" value="1"/>
</dbReference>
<dbReference type="InterPro" id="IPR051095">
    <property type="entry name" value="Dros_DevTransReg"/>
</dbReference>